<dbReference type="GO" id="GO:0005576">
    <property type="term" value="C:extracellular region"/>
    <property type="evidence" value="ECO:0007669"/>
    <property type="project" value="UniProtKB-SubCell"/>
</dbReference>
<dbReference type="PANTHER" id="PTHR32305:SF15">
    <property type="entry name" value="PROTEIN RHSA-RELATED"/>
    <property type="match status" value="1"/>
</dbReference>
<dbReference type="Pfam" id="PF25023">
    <property type="entry name" value="TEN_YD-shell"/>
    <property type="match status" value="2"/>
</dbReference>
<feature type="transmembrane region" description="Helical" evidence="6">
    <location>
        <begin position="2131"/>
        <end position="2153"/>
    </location>
</feature>
<dbReference type="Proteomes" id="UP000298277">
    <property type="component" value="Unassembled WGS sequence"/>
</dbReference>
<organism evidence="8 9">
    <name type="scientific">Leptospira gomenensis</name>
    <dbReference type="NCBI Taxonomy" id="2484974"/>
    <lineage>
        <taxon>Bacteria</taxon>
        <taxon>Pseudomonadati</taxon>
        <taxon>Spirochaetota</taxon>
        <taxon>Spirochaetia</taxon>
        <taxon>Leptospirales</taxon>
        <taxon>Leptospiraceae</taxon>
        <taxon>Leptospira</taxon>
    </lineage>
</organism>
<reference evidence="8" key="1">
    <citation type="journal article" date="2019" name="PLoS Negl. Trop. Dis.">
        <title>Revisiting the worldwide diversity of Leptospira species in the environment.</title>
        <authorList>
            <person name="Vincent A.T."/>
            <person name="Schiettekatte O."/>
            <person name="Bourhy P."/>
            <person name="Veyrier F.J."/>
            <person name="Picardeau M."/>
        </authorList>
    </citation>
    <scope>NUCLEOTIDE SEQUENCE [LARGE SCALE GENOMIC DNA]</scope>
    <source>
        <strain evidence="8">201800299</strain>
    </source>
</reference>
<dbReference type="InterPro" id="IPR056823">
    <property type="entry name" value="TEN-like_YD-shell"/>
</dbReference>
<proteinExistence type="predicted"/>
<dbReference type="GO" id="GO:0005737">
    <property type="term" value="C:cytoplasm"/>
    <property type="evidence" value="ECO:0007669"/>
    <property type="project" value="InterPro"/>
</dbReference>
<evidence type="ECO:0000256" key="1">
    <source>
        <dbReference type="ARBA" id="ARBA00004613"/>
    </source>
</evidence>
<feature type="transmembrane region" description="Helical" evidence="6">
    <location>
        <begin position="2190"/>
        <end position="2212"/>
    </location>
</feature>
<dbReference type="PANTHER" id="PTHR32305">
    <property type="match status" value="1"/>
</dbReference>
<protein>
    <submittedName>
        <fullName evidence="8">Type IV secretion protein Rhs</fullName>
    </submittedName>
</protein>
<dbReference type="InterPro" id="IPR013517">
    <property type="entry name" value="FG-GAP"/>
</dbReference>
<gene>
    <name evidence="8" type="ORF">EHQ17_01985</name>
</gene>
<comment type="subcellular location">
    <subcellularLocation>
        <location evidence="1">Secreted</location>
    </subcellularLocation>
</comment>
<feature type="domain" description="Teneurin-like YD-shell" evidence="7">
    <location>
        <begin position="1973"/>
        <end position="2078"/>
    </location>
</feature>
<evidence type="ECO:0000256" key="2">
    <source>
        <dbReference type="ARBA" id="ARBA00022525"/>
    </source>
</evidence>
<evidence type="ECO:0000256" key="4">
    <source>
        <dbReference type="ARBA" id="ARBA00022737"/>
    </source>
</evidence>
<evidence type="ECO:0000256" key="5">
    <source>
        <dbReference type="ARBA" id="ARBA00023026"/>
    </source>
</evidence>
<feature type="domain" description="Teneurin-like YD-shell" evidence="7">
    <location>
        <begin position="1626"/>
        <end position="1776"/>
    </location>
</feature>
<keyword evidence="5" id="KW-0843">Virulence</keyword>
<dbReference type="InterPro" id="IPR050708">
    <property type="entry name" value="T6SS_VgrG/RHS"/>
</dbReference>
<feature type="transmembrane region" description="Helical" evidence="6">
    <location>
        <begin position="2165"/>
        <end position="2184"/>
    </location>
</feature>
<keyword evidence="2" id="KW-0964">Secreted</keyword>
<dbReference type="InterPro" id="IPR028994">
    <property type="entry name" value="Integrin_alpha_N"/>
</dbReference>
<evidence type="ECO:0000256" key="3">
    <source>
        <dbReference type="ARBA" id="ARBA00022729"/>
    </source>
</evidence>
<feature type="transmembrane region" description="Helical" evidence="6">
    <location>
        <begin position="2102"/>
        <end position="2125"/>
    </location>
</feature>
<evidence type="ECO:0000259" key="7">
    <source>
        <dbReference type="Pfam" id="PF25023"/>
    </source>
</evidence>
<dbReference type="InterPro" id="IPR031325">
    <property type="entry name" value="RHS_repeat"/>
</dbReference>
<dbReference type="InterPro" id="IPR022385">
    <property type="entry name" value="Rhs_assc_core"/>
</dbReference>
<dbReference type="Pfam" id="PF13517">
    <property type="entry name" value="FG-GAP_3"/>
    <property type="match status" value="2"/>
</dbReference>
<dbReference type="RefSeq" id="WP_135736123.1">
    <property type="nucleotide sequence ID" value="NZ_RQFA01000010.1"/>
</dbReference>
<dbReference type="NCBIfam" id="TIGR01643">
    <property type="entry name" value="YD_repeat_2x"/>
    <property type="match status" value="2"/>
</dbReference>
<evidence type="ECO:0000256" key="6">
    <source>
        <dbReference type="SAM" id="Phobius"/>
    </source>
</evidence>
<dbReference type="Pfam" id="PF03534">
    <property type="entry name" value="SpvB"/>
    <property type="match status" value="1"/>
</dbReference>
<keyword evidence="6" id="KW-0472">Membrane</keyword>
<dbReference type="InterPro" id="IPR006530">
    <property type="entry name" value="YD"/>
</dbReference>
<dbReference type="InterPro" id="IPR003284">
    <property type="entry name" value="Sal_SpvB"/>
</dbReference>
<feature type="transmembrane region" description="Helical" evidence="6">
    <location>
        <begin position="2219"/>
        <end position="2244"/>
    </location>
</feature>
<keyword evidence="6" id="KW-0812">Transmembrane</keyword>
<dbReference type="NCBIfam" id="TIGR03696">
    <property type="entry name" value="Rhs_assc_core"/>
    <property type="match status" value="1"/>
</dbReference>
<keyword evidence="9" id="KW-1185">Reference proteome</keyword>
<feature type="transmembrane region" description="Helical" evidence="6">
    <location>
        <begin position="2250"/>
        <end position="2273"/>
    </location>
</feature>
<accession>A0A5F1YF40</accession>
<sequence>MTRRSFHFFLLSGFCFVFISWNPLTPIKNFLFRSLPLVESSIPQTLPKPNVDSSGKVSFSIPISVPPGAGDVVPNLSLSYHSSQGNSFLGKGFSLGGIPSIRLNSAFGFLGNTDRFVSDLGGELLPLSGGNFAFKSDSSLRVRKVADGSWTIEDKNGVQFRFGTSSNSKLFASAPDAAVVTTWGLSQVRDRFGNGYDVVYDATGLSFGVLLPSSISYARGNARIAFSYSSQYAGYISLFFQSASKSTFNRFLSGIDVFALDADGSEVLTDEYSFSFVRDNGSFLLSRLDRDHYDPISFDYTANSNGVLASASMIRSATDVFALTFRSIQEGLQGAYDAGVLACACTADAGCMATVGPSAIALCNSSIENVWDTHVNGVETSFAGALDLNGDGIVEYVRILGSKDDQRFYVTNLKNAANASSSSIPSSSVAVGPVLNLTTQGRIFPGDFNGDGAADFLYFEKPGNPLRVLWGPNLNSTFVNGVNGVVSNNADRRGRHFVADMNGDGRSDFIQADAALGLDVYLSTGSNFVYSQKLLFSDFGLEFQLFADLDRNGVPDFIRIDGLPGSRRLIVTFLKVNPSTQLVSESGEDVYVYEHSGVLIGNSFGSSGNQFLSDLNGDGYLDFSTISNSGTPFTGSYFHSFFFNGKNFVAGNSNVSIGDVVPQEEAAFPFLPGSYGYADYDINQDGRMDRVSRFNEVGYLVELKEADGSFSAPISVYPDFDTLIDLNEDGVADKIRVGTFLFIVQIQVRFGPDDSLIWTDMDNNRMTIPPPWPWEVTALSEKAYRNWKNKKDFVDLNGDGRPDFVYFQDNSVRVLFSKLDANGRPFFSSSPDRVWPSNGFLQAADLNGDGRPELIGVHSSPQSYSGSVPSPVPGVFSKLIRQVPYASASTLEILRFDESIPQGLVAAIHQGSSSSRFQSIRFEYESKLSNLNSQPAAQRIKSSAVSPAVANVFPFLAPDFVVKSIGVSGFAAGVEFPLSNTSYSFSTPRYVRGGYKKSAMLGFESMRAYDSMTDTTTVQEFGSADPDLAGSATSTLVSKSGVPIHLTTQNFLKSTLASGSVWVRLGSSVETFYRSGSAFQSVSSIFSYDANRNPTGKSTSIGGSTVVDWTSFQEDDPFLFKPKTVLRTRDGVVTSRKEFDFNGDSVSKVREKLDATSGVFSESEFLLYDSFGNPTMVKDIQGNVTTIEYDPVVHKFPIRSVNSLGHVTEKKFDLARGLEIESKDVNGNITFTKYDSFGRVIAVRLPGADDWNKTIEYFNTGSLVDARVKTFFDADDNSSSWSEEILNLKDGLTTKRGSLSGGVVLSESTYKDKAGKVLRKIAPHIEGGEVLEETTFTYDDNQDLILESSNTGIESSYVYGANSTTKVTKSGSTTIATLVELKNSLGQTISKTMNGKTTQYEYDDYGNVSKVIDFENGTTHISSNLAGKQTGVSNPNTGTIAYSYDASGRLVRESYANGSRVDFVYDVLGRMTTKTATKSDGSFHIQSFEYDGSVYPNGKGRLTKVTDELGTTEFGYDERGNQTILKKTLIQDEGLVLIVEKKFNLLNKLTEITYPEGTKVHNHYSESGYLAGVSLTPNDGSSSDHGLVQYRGPIVEGGRVKVLRELGNGVWTDIYIDKISKRPLQTVTKKTDQVYENITYLYDLKGNISNLTDELTSARSQSFTYDDLNRLVTATGKYGTETYVYSDSGRLIQKGDKTFTYGDSGHRNAVTHVSSPGYVGDYAYDASGNMISRNGSVLVYDGFQKLKQMVTTEQGTIDYGYDFTGTRIKKTKSVDGSKVITLGGLYEISYQPGFPVQHTLSFYGAGGERLGQWSSTTAVLRSEVSNTGSIWRIRDWNSKNFQNWKTSLYGASNGMYYKTIHKALEIRTYLRSEPMSILYLVSILLLLGICLAFLQKGTLTKAIQTQLFTPLTLTAMLTLVTNCNGFLPNEDGEAPWAMAPLLIPPGTPSVIGTPASPGSGVPTPGTPITGFLFFINDHLGSVTMALDGQGNRIGGGEWGGVSRVAYKPYGEINRSDSGGPDVFRYKYTGQEEDRETGLYYYKSRYYDPMIGRFTQADSIFDASRPNSQDLYMYVEGNPINHTDPSGHSVSWGAIAAMALPMFTLPAIAAAAVIGAVVATAAILAFTAALGAVSMIAAVAAAGVIGVGIAVLGLSSYIGTTLAASSLFVIPAAVATVGFAASVALMTVSSAGVTLLAAGTVALGAATFALMQVGAVGMGALLLSTLVASAALFPILGAAIFVLGIASFVSIQVFASLGYIAATTLGSVLSPYALQGYIAGGLSKSSFNNIHWNEKSARIGACYGTGISFVGLQIGAVTNGALGFARMYGLLEEGSLLVDAWGKLNASLFTANGTSVINLISYELTLLSILRGDFQGAGIDMVGYAAESLGSPLPVGLIIKAGLFGANQAKQYCGAL</sequence>
<dbReference type="EMBL" id="RQFA01000010">
    <property type="protein sequence ID" value="TGK38434.1"/>
    <property type="molecule type" value="Genomic_DNA"/>
</dbReference>
<dbReference type="SUPFAM" id="SSF69318">
    <property type="entry name" value="Integrin alpha N-terminal domain"/>
    <property type="match status" value="1"/>
</dbReference>
<name>A0A5F1YF40_9LEPT</name>
<keyword evidence="6" id="KW-1133">Transmembrane helix</keyword>
<evidence type="ECO:0000313" key="8">
    <source>
        <dbReference type="EMBL" id="TGK38434.1"/>
    </source>
</evidence>
<dbReference type="Pfam" id="PF05593">
    <property type="entry name" value="RHS_repeat"/>
    <property type="match status" value="2"/>
</dbReference>
<keyword evidence="4" id="KW-0677">Repeat</keyword>
<keyword evidence="3" id="KW-0732">Signal</keyword>
<feature type="transmembrane region" description="Helical" evidence="6">
    <location>
        <begin position="1876"/>
        <end position="1894"/>
    </location>
</feature>
<comment type="caution">
    <text evidence="8">The sequence shown here is derived from an EMBL/GenBank/DDBJ whole genome shotgun (WGS) entry which is preliminary data.</text>
</comment>
<dbReference type="Gene3D" id="2.180.10.10">
    <property type="entry name" value="RHS repeat-associated core"/>
    <property type="match status" value="3"/>
</dbReference>
<evidence type="ECO:0000313" key="9">
    <source>
        <dbReference type="Proteomes" id="UP000298277"/>
    </source>
</evidence>